<feature type="binding site" evidence="7">
    <location>
        <begin position="60"/>
        <end position="62"/>
    </location>
    <ligand>
        <name>substrate</name>
    </ligand>
</feature>
<dbReference type="InterPro" id="IPR013785">
    <property type="entry name" value="Aldolase_TIM"/>
</dbReference>
<name>A0A2M7UYX1_9BACT</name>
<comment type="caution">
    <text evidence="9">The sequence shown here is derived from an EMBL/GenBank/DDBJ whole genome shotgun (WGS) entry which is preliminary data.</text>
</comment>
<dbReference type="PANTHER" id="PTHR21139:SF42">
    <property type="entry name" value="TRIOSEPHOSPHATE ISOMERASE"/>
    <property type="match status" value="1"/>
</dbReference>
<comment type="subunit">
    <text evidence="7 8">Homodimer.</text>
</comment>
<dbReference type="EC" id="5.3.1.1" evidence="7 8"/>
<comment type="function">
    <text evidence="7">Involved in the gluconeogenesis. Catalyzes stereospecifically the conversion of dihydroxyacetone phosphate (DHAP) to D-glyceraldehyde-3-phosphate (G3P).</text>
</comment>
<dbReference type="GO" id="GO:0006096">
    <property type="term" value="P:glycolytic process"/>
    <property type="evidence" value="ECO:0007669"/>
    <property type="project" value="UniProtKB-UniRule"/>
</dbReference>
<accession>A0A2M7UYX1</accession>
<dbReference type="PROSITE" id="PS51440">
    <property type="entry name" value="TIM_2"/>
    <property type="match status" value="1"/>
</dbReference>
<proteinExistence type="inferred from homology"/>
<dbReference type="FunFam" id="3.20.20.70:FF:000016">
    <property type="entry name" value="Triosephosphate isomerase"/>
    <property type="match status" value="1"/>
</dbReference>
<feature type="binding site" evidence="7">
    <location>
        <position position="222"/>
    </location>
    <ligand>
        <name>substrate</name>
    </ligand>
</feature>
<comment type="pathway">
    <text evidence="1 7 8">Carbohydrate degradation; glycolysis; D-glyceraldehyde 3-phosphate from glycerone phosphate: step 1/1.</text>
</comment>
<feature type="binding site" evidence="7">
    <location>
        <position position="262"/>
    </location>
    <ligand>
        <name>substrate</name>
    </ligand>
</feature>
<dbReference type="InterPro" id="IPR035990">
    <property type="entry name" value="TIM_sf"/>
</dbReference>
<dbReference type="EMBL" id="PFPB01000017">
    <property type="protein sequence ID" value="PIZ89169.1"/>
    <property type="molecule type" value="Genomic_DNA"/>
</dbReference>
<keyword evidence="6 7" id="KW-0413">Isomerase</keyword>
<feature type="active site" description="Proton acceptor" evidence="7">
    <location>
        <position position="216"/>
    </location>
</feature>
<comment type="subcellular location">
    <subcellularLocation>
        <location evidence="7 8">Cytoplasm</location>
    </subcellularLocation>
</comment>
<dbReference type="AlphaFoldDB" id="A0A2M7UYX1"/>
<dbReference type="GO" id="GO:0005829">
    <property type="term" value="C:cytosol"/>
    <property type="evidence" value="ECO:0007669"/>
    <property type="project" value="TreeGrafter"/>
</dbReference>
<sequence>MNKLLRKTQSVSRFLSQRRKVLRKTQSVSRFLSQRRKVLRKTQSVSRFLSQRRKVLIVANWKCNPTTIREALSLFEKVKYGTRKLKKAEVVVCPPFCFFSLFKKGLNLILGGQNCFWEQSGAFTGEVSPAILKSLGCQYVIVGHSERKFWLGETGEIINMKLKAAIFSQLKPIFCVGETEEERDMDNTQNIIQLQLENGLKNISKKEVENIVIAYEPVWAIGSGRPCPVDEAQIMGLLIRKILTHLYNRNISENIRILYGGSVNSKNAGEYVREARLQGLLVGGASLDAKEFIEIVKAVS</sequence>
<dbReference type="SUPFAM" id="SSF51351">
    <property type="entry name" value="Triosephosphate isomerase (TIM)"/>
    <property type="match status" value="1"/>
</dbReference>
<evidence type="ECO:0000256" key="3">
    <source>
        <dbReference type="ARBA" id="ARBA00022432"/>
    </source>
</evidence>
<evidence type="ECO:0000256" key="1">
    <source>
        <dbReference type="ARBA" id="ARBA00004680"/>
    </source>
</evidence>
<dbReference type="GO" id="GO:0006094">
    <property type="term" value="P:gluconeogenesis"/>
    <property type="evidence" value="ECO:0007669"/>
    <property type="project" value="UniProtKB-UniRule"/>
</dbReference>
<reference evidence="10" key="1">
    <citation type="submission" date="2017-09" db="EMBL/GenBank/DDBJ databases">
        <title>Depth-based differentiation of microbial function through sediment-hosted aquifers and enrichment of novel symbionts in the deep terrestrial subsurface.</title>
        <authorList>
            <person name="Probst A.J."/>
            <person name="Ladd B."/>
            <person name="Jarett J.K."/>
            <person name="Geller-Mcgrath D.E."/>
            <person name="Sieber C.M.K."/>
            <person name="Emerson J.B."/>
            <person name="Anantharaman K."/>
            <person name="Thomas B.C."/>
            <person name="Malmstrom R."/>
            <person name="Stieglmeier M."/>
            <person name="Klingl A."/>
            <person name="Woyke T."/>
            <person name="Ryan C.M."/>
            <person name="Banfield J.F."/>
        </authorList>
    </citation>
    <scope>NUCLEOTIDE SEQUENCE [LARGE SCALE GENOMIC DNA]</scope>
</reference>
<dbReference type="InterPro" id="IPR022896">
    <property type="entry name" value="TrioseP_Isoase_bac/euk"/>
</dbReference>
<dbReference type="InterPro" id="IPR020861">
    <property type="entry name" value="Triosephosphate_isomerase_AS"/>
</dbReference>
<comment type="similarity">
    <text evidence="2 7 8">Belongs to the triosephosphate isomerase family.</text>
</comment>
<evidence type="ECO:0000256" key="5">
    <source>
        <dbReference type="ARBA" id="ARBA00023152"/>
    </source>
</evidence>
<keyword evidence="4 7" id="KW-0963">Cytoplasm</keyword>
<dbReference type="GO" id="GO:0019563">
    <property type="term" value="P:glycerol catabolic process"/>
    <property type="evidence" value="ECO:0007669"/>
    <property type="project" value="TreeGrafter"/>
</dbReference>
<feature type="active site" description="Electrophile" evidence="7">
    <location>
        <position position="144"/>
    </location>
</feature>
<gene>
    <name evidence="7" type="primary">tpiA</name>
    <name evidence="9" type="ORF">COX90_00795</name>
</gene>
<dbReference type="GO" id="GO:0046166">
    <property type="term" value="P:glyceraldehyde-3-phosphate biosynthetic process"/>
    <property type="evidence" value="ECO:0007669"/>
    <property type="project" value="TreeGrafter"/>
</dbReference>
<protein>
    <recommendedName>
        <fullName evidence="7 8">Triosephosphate isomerase</fullName>
        <shortName evidence="7">TIM</shortName>
        <shortName evidence="7">TPI</shortName>
        <ecNumber evidence="7 8">5.3.1.1</ecNumber>
    </recommendedName>
    <alternativeName>
        <fullName evidence="7">Triose-phosphate isomerase</fullName>
    </alternativeName>
</protein>
<dbReference type="UniPathway" id="UPA00138"/>
<feature type="binding site" evidence="7">
    <location>
        <begin position="283"/>
        <end position="284"/>
    </location>
    <ligand>
        <name>substrate</name>
    </ligand>
</feature>
<keyword evidence="3 7" id="KW-0312">Gluconeogenesis</keyword>
<dbReference type="PROSITE" id="PS00171">
    <property type="entry name" value="TIM_1"/>
    <property type="match status" value="1"/>
</dbReference>
<evidence type="ECO:0000256" key="6">
    <source>
        <dbReference type="ARBA" id="ARBA00023235"/>
    </source>
</evidence>
<evidence type="ECO:0000313" key="9">
    <source>
        <dbReference type="EMBL" id="PIZ89169.1"/>
    </source>
</evidence>
<evidence type="ECO:0000256" key="2">
    <source>
        <dbReference type="ARBA" id="ARBA00007422"/>
    </source>
</evidence>
<dbReference type="HAMAP" id="MF_00147_B">
    <property type="entry name" value="TIM_B"/>
    <property type="match status" value="1"/>
</dbReference>
<comment type="pathway">
    <text evidence="7 8">Carbohydrate biosynthesis; gluconeogenesis.</text>
</comment>
<organism evidence="9 10">
    <name type="scientific">Candidatus Nealsonbacteria bacterium CG_4_10_14_0_2_um_filter_38_17</name>
    <dbReference type="NCBI Taxonomy" id="1974680"/>
    <lineage>
        <taxon>Bacteria</taxon>
        <taxon>Candidatus Nealsoniibacteriota</taxon>
    </lineage>
</organism>
<dbReference type="GO" id="GO:0004807">
    <property type="term" value="F:triose-phosphate isomerase activity"/>
    <property type="evidence" value="ECO:0007669"/>
    <property type="project" value="UniProtKB-UniRule"/>
</dbReference>
<keyword evidence="5 7" id="KW-0324">Glycolysis</keyword>
<evidence type="ECO:0000256" key="8">
    <source>
        <dbReference type="RuleBase" id="RU363013"/>
    </source>
</evidence>
<comment type="catalytic activity">
    <reaction evidence="7 8">
        <text>D-glyceraldehyde 3-phosphate = dihydroxyacetone phosphate</text>
        <dbReference type="Rhea" id="RHEA:18585"/>
        <dbReference type="ChEBI" id="CHEBI:57642"/>
        <dbReference type="ChEBI" id="CHEBI:59776"/>
        <dbReference type="EC" id="5.3.1.1"/>
    </reaction>
</comment>
<evidence type="ECO:0000256" key="4">
    <source>
        <dbReference type="ARBA" id="ARBA00022490"/>
    </source>
</evidence>
<dbReference type="UniPathway" id="UPA00109">
    <property type="reaction ID" value="UER00189"/>
</dbReference>
<dbReference type="CDD" id="cd00311">
    <property type="entry name" value="TIM"/>
    <property type="match status" value="1"/>
</dbReference>
<evidence type="ECO:0000313" key="10">
    <source>
        <dbReference type="Proteomes" id="UP000230760"/>
    </source>
</evidence>
<dbReference type="Proteomes" id="UP000230760">
    <property type="component" value="Unassembled WGS sequence"/>
</dbReference>
<dbReference type="InterPro" id="IPR000652">
    <property type="entry name" value="Triosephosphate_isomerase"/>
</dbReference>
<dbReference type="Pfam" id="PF00121">
    <property type="entry name" value="TIM"/>
    <property type="match status" value="1"/>
</dbReference>
<dbReference type="Gene3D" id="3.20.20.70">
    <property type="entry name" value="Aldolase class I"/>
    <property type="match status" value="1"/>
</dbReference>
<dbReference type="NCBIfam" id="TIGR00419">
    <property type="entry name" value="tim"/>
    <property type="match status" value="1"/>
</dbReference>
<dbReference type="PANTHER" id="PTHR21139">
    <property type="entry name" value="TRIOSEPHOSPHATE ISOMERASE"/>
    <property type="match status" value="1"/>
</dbReference>
<evidence type="ECO:0000256" key="7">
    <source>
        <dbReference type="HAMAP-Rule" id="MF_00147"/>
    </source>
</evidence>